<reference evidence="2" key="1">
    <citation type="journal article" date="2023" name="Nat. Commun.">
        <title>Diploid and tetraploid genomes of Acorus and the evolution of monocots.</title>
        <authorList>
            <person name="Ma L."/>
            <person name="Liu K.W."/>
            <person name="Li Z."/>
            <person name="Hsiao Y.Y."/>
            <person name="Qi Y."/>
            <person name="Fu T."/>
            <person name="Tang G.D."/>
            <person name="Zhang D."/>
            <person name="Sun W.H."/>
            <person name="Liu D.K."/>
            <person name="Li Y."/>
            <person name="Chen G.Z."/>
            <person name="Liu X.D."/>
            <person name="Liao X.Y."/>
            <person name="Jiang Y.T."/>
            <person name="Yu X."/>
            <person name="Hao Y."/>
            <person name="Huang J."/>
            <person name="Zhao X.W."/>
            <person name="Ke S."/>
            <person name="Chen Y.Y."/>
            <person name="Wu W.L."/>
            <person name="Hsu J.L."/>
            <person name="Lin Y.F."/>
            <person name="Huang M.D."/>
            <person name="Li C.Y."/>
            <person name="Huang L."/>
            <person name="Wang Z.W."/>
            <person name="Zhao X."/>
            <person name="Zhong W.Y."/>
            <person name="Peng D.H."/>
            <person name="Ahmad S."/>
            <person name="Lan S."/>
            <person name="Zhang J.S."/>
            <person name="Tsai W.C."/>
            <person name="Van de Peer Y."/>
            <person name="Liu Z.J."/>
        </authorList>
    </citation>
    <scope>NUCLEOTIDE SEQUENCE</scope>
    <source>
        <strain evidence="2">CP</strain>
    </source>
</reference>
<evidence type="ECO:0000256" key="1">
    <source>
        <dbReference type="SAM" id="MobiDB-lite"/>
    </source>
</evidence>
<evidence type="ECO:0000313" key="3">
    <source>
        <dbReference type="Proteomes" id="UP001180020"/>
    </source>
</evidence>
<dbReference type="AlphaFoldDB" id="A0AAV9CF45"/>
<sequence length="129" mass="14690">MDLNESKKETTKKPPICTADELHYVDVLWSHWRVALWRYRPPPEALVRNHPLMLASRVGTIGFDQVQAKRNWLDDQSPMKGKSAPWKHTLEGPDDMPAHIKSSMFGCSLTIPITDGRLNMGTWQVPDVA</sequence>
<protein>
    <submittedName>
        <fullName evidence="2">Uncharacterized protein</fullName>
    </submittedName>
</protein>
<dbReference type="PANTHER" id="PTHR30615">
    <property type="entry name" value="UNCHARACTERIZED PROTEIN YJBQ-RELATED"/>
    <property type="match status" value="1"/>
</dbReference>
<comment type="caution">
    <text evidence="2">The sequence shown here is derived from an EMBL/GenBank/DDBJ whole genome shotgun (WGS) entry which is preliminary data.</text>
</comment>
<dbReference type="Pfam" id="PF01894">
    <property type="entry name" value="YjbQ"/>
    <property type="match status" value="1"/>
</dbReference>
<keyword evidence="3" id="KW-1185">Reference proteome</keyword>
<dbReference type="EMBL" id="JAUJYO010000019">
    <property type="protein sequence ID" value="KAK1286984.1"/>
    <property type="molecule type" value="Genomic_DNA"/>
</dbReference>
<gene>
    <name evidence="2" type="ORF">QJS10_CPB19g00905</name>
</gene>
<proteinExistence type="predicted"/>
<organism evidence="2 3">
    <name type="scientific">Acorus calamus</name>
    <name type="common">Sweet flag</name>
    <dbReference type="NCBI Taxonomy" id="4465"/>
    <lineage>
        <taxon>Eukaryota</taxon>
        <taxon>Viridiplantae</taxon>
        <taxon>Streptophyta</taxon>
        <taxon>Embryophyta</taxon>
        <taxon>Tracheophyta</taxon>
        <taxon>Spermatophyta</taxon>
        <taxon>Magnoliopsida</taxon>
        <taxon>Liliopsida</taxon>
        <taxon>Acoraceae</taxon>
        <taxon>Acorus</taxon>
    </lineage>
</organism>
<dbReference type="PANTHER" id="PTHR30615:SF16">
    <property type="entry name" value="SECONDARY THIAMINE-PHOSPHATE SYNTHASE ENZYME"/>
    <property type="match status" value="1"/>
</dbReference>
<dbReference type="Gene3D" id="2.60.120.460">
    <property type="entry name" value="YjbQ-like"/>
    <property type="match status" value="1"/>
</dbReference>
<reference evidence="2" key="2">
    <citation type="submission" date="2023-06" db="EMBL/GenBank/DDBJ databases">
        <authorList>
            <person name="Ma L."/>
            <person name="Liu K.-W."/>
            <person name="Li Z."/>
            <person name="Hsiao Y.-Y."/>
            <person name="Qi Y."/>
            <person name="Fu T."/>
            <person name="Tang G."/>
            <person name="Zhang D."/>
            <person name="Sun W.-H."/>
            <person name="Liu D.-K."/>
            <person name="Li Y."/>
            <person name="Chen G.-Z."/>
            <person name="Liu X.-D."/>
            <person name="Liao X.-Y."/>
            <person name="Jiang Y.-T."/>
            <person name="Yu X."/>
            <person name="Hao Y."/>
            <person name="Huang J."/>
            <person name="Zhao X.-W."/>
            <person name="Ke S."/>
            <person name="Chen Y.-Y."/>
            <person name="Wu W.-L."/>
            <person name="Hsu J.-L."/>
            <person name="Lin Y.-F."/>
            <person name="Huang M.-D."/>
            <person name="Li C.-Y."/>
            <person name="Huang L."/>
            <person name="Wang Z.-W."/>
            <person name="Zhao X."/>
            <person name="Zhong W.-Y."/>
            <person name="Peng D.-H."/>
            <person name="Ahmad S."/>
            <person name="Lan S."/>
            <person name="Zhang J.-S."/>
            <person name="Tsai W.-C."/>
            <person name="Van De Peer Y."/>
            <person name="Liu Z.-J."/>
        </authorList>
    </citation>
    <scope>NUCLEOTIDE SEQUENCE</scope>
    <source>
        <strain evidence="2">CP</strain>
        <tissue evidence="2">Leaves</tissue>
    </source>
</reference>
<dbReference type="Proteomes" id="UP001180020">
    <property type="component" value="Unassembled WGS sequence"/>
</dbReference>
<dbReference type="InterPro" id="IPR035917">
    <property type="entry name" value="YjbQ-like_sf"/>
</dbReference>
<feature type="region of interest" description="Disordered" evidence="1">
    <location>
        <begin position="74"/>
        <end position="93"/>
    </location>
</feature>
<evidence type="ECO:0000313" key="2">
    <source>
        <dbReference type="EMBL" id="KAK1286984.1"/>
    </source>
</evidence>
<dbReference type="SUPFAM" id="SSF111038">
    <property type="entry name" value="YjbQ-like"/>
    <property type="match status" value="1"/>
</dbReference>
<accession>A0AAV9CF45</accession>
<dbReference type="InterPro" id="IPR001602">
    <property type="entry name" value="UPF0047_YjbQ-like"/>
</dbReference>
<name>A0AAV9CF45_ACOCL</name>